<reference evidence="1" key="1">
    <citation type="submission" date="2016-04" db="EMBL/GenBank/DDBJ databases">
        <authorList>
            <person name="Nguyen H.D."/>
            <person name="Samba Siva P."/>
            <person name="Cullis J."/>
            <person name="Levesque C.A."/>
            <person name="Hambleton S."/>
        </authorList>
    </citation>
    <scope>NUCLEOTIDE SEQUENCE</scope>
    <source>
        <strain evidence="1">DAOMC 236426</strain>
    </source>
</reference>
<protein>
    <submittedName>
        <fullName evidence="1">Uncharacterized protein</fullName>
    </submittedName>
</protein>
<dbReference type="Proteomes" id="UP000077684">
    <property type="component" value="Unassembled WGS sequence"/>
</dbReference>
<dbReference type="AlphaFoldDB" id="A0A8X7MKQ8"/>
<evidence type="ECO:0000313" key="1">
    <source>
        <dbReference type="EMBL" id="KAE8239521.1"/>
    </source>
</evidence>
<sequence>MRTATDVLNFLDASVPVTAATFYILQGVITPDGDMIGNGLIPFTDNPSNLLELAKTINAGLIHRIKGWKQKGVNIVIADYVNWSPKYVDTIVKLNE</sequence>
<dbReference type="EMBL" id="LWDE02001706">
    <property type="protein sequence ID" value="KAE8239521.1"/>
    <property type="molecule type" value="Genomic_DNA"/>
</dbReference>
<proteinExistence type="predicted"/>
<name>A0A8X7MKQ8_9BASI</name>
<comment type="caution">
    <text evidence="1">The sequence shown here is derived from an EMBL/GenBank/DDBJ whole genome shotgun (WGS) entry which is preliminary data.</text>
</comment>
<keyword evidence="2" id="KW-1185">Reference proteome</keyword>
<reference evidence="1" key="2">
    <citation type="journal article" date="2019" name="IMA Fungus">
        <title>Genome sequencing and comparison of five Tilletia species to identify candidate genes for the detection of regulated species infecting wheat.</title>
        <authorList>
            <person name="Nguyen H.D.T."/>
            <person name="Sultana T."/>
            <person name="Kesanakurti P."/>
            <person name="Hambleton S."/>
        </authorList>
    </citation>
    <scope>NUCLEOTIDE SEQUENCE</scope>
    <source>
        <strain evidence="1">DAOMC 236426</strain>
    </source>
</reference>
<organism evidence="1 2">
    <name type="scientific">Tilletia controversa</name>
    <name type="common">dwarf bunt fungus</name>
    <dbReference type="NCBI Taxonomy" id="13291"/>
    <lineage>
        <taxon>Eukaryota</taxon>
        <taxon>Fungi</taxon>
        <taxon>Dikarya</taxon>
        <taxon>Basidiomycota</taxon>
        <taxon>Ustilaginomycotina</taxon>
        <taxon>Exobasidiomycetes</taxon>
        <taxon>Tilletiales</taxon>
        <taxon>Tilletiaceae</taxon>
        <taxon>Tilletia</taxon>
    </lineage>
</organism>
<accession>A0A8X7MKQ8</accession>
<gene>
    <name evidence="1" type="ORF">A4X06_0g8220</name>
</gene>
<evidence type="ECO:0000313" key="2">
    <source>
        <dbReference type="Proteomes" id="UP000077684"/>
    </source>
</evidence>